<protein>
    <submittedName>
        <fullName evidence="1">Uncharacterized protein</fullName>
    </submittedName>
</protein>
<proteinExistence type="predicted"/>
<reference evidence="1" key="1">
    <citation type="journal article" date="2021" name="Proc. Natl. Acad. Sci. U.S.A.">
        <title>A Catalog of Tens of Thousands of Viruses from Human Metagenomes Reveals Hidden Associations with Chronic Diseases.</title>
        <authorList>
            <person name="Tisza M.J."/>
            <person name="Buck C.B."/>
        </authorList>
    </citation>
    <scope>NUCLEOTIDE SEQUENCE</scope>
    <source>
        <strain evidence="1">CtnCN2</strain>
    </source>
</reference>
<evidence type="ECO:0000313" key="1">
    <source>
        <dbReference type="EMBL" id="DAE07595.1"/>
    </source>
</evidence>
<name>A0A8S5PMA3_9CAUD</name>
<accession>A0A8S5PMA3</accession>
<sequence>MYIPLYGFQTHLREGLPIDGRHLPIPETAYQHLLSRLDDGDWSYLELREGRVSEIVRVHNVCGKLVIDRGVECTAPRCQRCGIGVFFVMTAQGVRDAVCQMTDKDCEKGDCP</sequence>
<organism evidence="1">
    <name type="scientific">Podoviridae sp. ctnCN2</name>
    <dbReference type="NCBI Taxonomy" id="2825274"/>
    <lineage>
        <taxon>Viruses</taxon>
        <taxon>Duplodnaviria</taxon>
        <taxon>Heunggongvirae</taxon>
        <taxon>Uroviricota</taxon>
        <taxon>Caudoviricetes</taxon>
    </lineage>
</organism>
<dbReference type="EMBL" id="BK015452">
    <property type="protein sequence ID" value="DAE07595.1"/>
    <property type="molecule type" value="Genomic_DNA"/>
</dbReference>